<dbReference type="GO" id="GO:0007034">
    <property type="term" value="P:vacuolar transport"/>
    <property type="evidence" value="ECO:0007669"/>
    <property type="project" value="TreeGrafter"/>
</dbReference>
<dbReference type="SUPFAM" id="SSF50911">
    <property type="entry name" value="Mannose 6-phosphate receptor domain"/>
    <property type="match status" value="1"/>
</dbReference>
<name>A0A8H5ETL0_9AGAR</name>
<evidence type="ECO:0000256" key="8">
    <source>
        <dbReference type="ARBA" id="ARBA00023180"/>
    </source>
</evidence>
<evidence type="ECO:0000256" key="11">
    <source>
        <dbReference type="SAM" id="SignalP"/>
    </source>
</evidence>
<dbReference type="AlphaFoldDB" id="A0A8H5ETL0"/>
<dbReference type="PANTHER" id="PTHR15071:SF0">
    <property type="entry name" value="MANNOSE 6-PHOSPHATE RECEPTOR-LIKE PROTEIN 1"/>
    <property type="match status" value="1"/>
</dbReference>
<keyword evidence="4 11" id="KW-0732">Signal</keyword>
<dbReference type="PANTHER" id="PTHR15071">
    <property type="entry name" value="MANNOSE-6-PHOSPHATE RECEPTOR FAMILY MEMBER"/>
    <property type="match status" value="1"/>
</dbReference>
<reference evidence="13 14" key="1">
    <citation type="journal article" date="2020" name="ISME J.">
        <title>Uncovering the hidden diversity of litter-decomposition mechanisms in mushroom-forming fungi.</title>
        <authorList>
            <person name="Floudas D."/>
            <person name="Bentzer J."/>
            <person name="Ahren D."/>
            <person name="Johansson T."/>
            <person name="Persson P."/>
            <person name="Tunlid A."/>
        </authorList>
    </citation>
    <scope>NUCLEOTIDE SEQUENCE [LARGE SCALE GENOMIC DNA]</scope>
    <source>
        <strain evidence="13 14">CBS 101986</strain>
    </source>
</reference>
<evidence type="ECO:0000256" key="10">
    <source>
        <dbReference type="SAM" id="Phobius"/>
    </source>
</evidence>
<evidence type="ECO:0000256" key="6">
    <source>
        <dbReference type="ARBA" id="ARBA00023136"/>
    </source>
</evidence>
<keyword evidence="8" id="KW-0325">Glycoprotein</keyword>
<evidence type="ECO:0000256" key="7">
    <source>
        <dbReference type="ARBA" id="ARBA00023157"/>
    </source>
</evidence>
<comment type="caution">
    <text evidence="13">The sequence shown here is derived from an EMBL/GenBank/DDBJ whole genome shotgun (WGS) entry which is preliminary data.</text>
</comment>
<keyword evidence="2" id="KW-0813">Transport</keyword>
<organism evidence="13 14">
    <name type="scientific">Psilocybe cf. subviscida</name>
    <dbReference type="NCBI Taxonomy" id="2480587"/>
    <lineage>
        <taxon>Eukaryota</taxon>
        <taxon>Fungi</taxon>
        <taxon>Dikarya</taxon>
        <taxon>Basidiomycota</taxon>
        <taxon>Agaricomycotina</taxon>
        <taxon>Agaricomycetes</taxon>
        <taxon>Agaricomycetidae</taxon>
        <taxon>Agaricales</taxon>
        <taxon>Agaricineae</taxon>
        <taxon>Strophariaceae</taxon>
        <taxon>Psilocybe</taxon>
    </lineage>
</organism>
<evidence type="ECO:0000256" key="2">
    <source>
        <dbReference type="ARBA" id="ARBA00022448"/>
    </source>
</evidence>
<evidence type="ECO:0000259" key="12">
    <source>
        <dbReference type="PROSITE" id="PS51914"/>
    </source>
</evidence>
<dbReference type="InterPro" id="IPR044865">
    <property type="entry name" value="MRH_dom"/>
</dbReference>
<evidence type="ECO:0000313" key="13">
    <source>
        <dbReference type="EMBL" id="KAF5311921.1"/>
    </source>
</evidence>
<gene>
    <name evidence="13" type="ORF">D9619_002424</name>
</gene>
<proteinExistence type="predicted"/>
<keyword evidence="7" id="KW-1015">Disulfide bond</keyword>
<feature type="chain" id="PRO_5034492218" description="MRH domain-containing protein" evidence="11">
    <location>
        <begin position="25"/>
        <end position="470"/>
    </location>
</feature>
<keyword evidence="5 10" id="KW-1133">Transmembrane helix</keyword>
<dbReference type="InterPro" id="IPR009011">
    <property type="entry name" value="Man6P_isomerase_rcpt-bd_dom_sf"/>
</dbReference>
<dbReference type="Proteomes" id="UP000567179">
    <property type="component" value="Unassembled WGS sequence"/>
</dbReference>
<protein>
    <recommendedName>
        <fullName evidence="12">MRH domain-containing protein</fullName>
    </recommendedName>
</protein>
<dbReference type="Pfam" id="PF02157">
    <property type="entry name" value="Man-6-P_recep"/>
    <property type="match status" value="1"/>
</dbReference>
<feature type="compositionally biased region" description="Polar residues" evidence="9">
    <location>
        <begin position="276"/>
        <end position="285"/>
    </location>
</feature>
<evidence type="ECO:0000313" key="14">
    <source>
        <dbReference type="Proteomes" id="UP000567179"/>
    </source>
</evidence>
<keyword evidence="14" id="KW-1185">Reference proteome</keyword>
<feature type="region of interest" description="Disordered" evidence="9">
    <location>
        <begin position="346"/>
        <end position="380"/>
    </location>
</feature>
<comment type="subcellular location">
    <subcellularLocation>
        <location evidence="1">Endomembrane system</location>
    </subcellularLocation>
</comment>
<keyword evidence="6 10" id="KW-0472">Membrane</keyword>
<evidence type="ECO:0000256" key="9">
    <source>
        <dbReference type="SAM" id="MobiDB-lite"/>
    </source>
</evidence>
<evidence type="ECO:0000256" key="3">
    <source>
        <dbReference type="ARBA" id="ARBA00022692"/>
    </source>
</evidence>
<feature type="region of interest" description="Disordered" evidence="9">
    <location>
        <begin position="256"/>
        <end position="301"/>
    </location>
</feature>
<dbReference type="GO" id="GO:0010008">
    <property type="term" value="C:endosome membrane"/>
    <property type="evidence" value="ECO:0007669"/>
    <property type="project" value="UniProtKB-SubCell"/>
</dbReference>
<evidence type="ECO:0000256" key="1">
    <source>
        <dbReference type="ARBA" id="ARBA00004308"/>
    </source>
</evidence>
<feature type="region of interest" description="Disordered" evidence="9">
    <location>
        <begin position="414"/>
        <end position="470"/>
    </location>
</feature>
<evidence type="ECO:0000256" key="5">
    <source>
        <dbReference type="ARBA" id="ARBA00022989"/>
    </source>
</evidence>
<dbReference type="GO" id="GO:0005770">
    <property type="term" value="C:late endosome"/>
    <property type="evidence" value="ECO:0007669"/>
    <property type="project" value="TreeGrafter"/>
</dbReference>
<dbReference type="OrthoDB" id="4504960at2759"/>
<dbReference type="InterPro" id="IPR028927">
    <property type="entry name" value="Man-6-P_rcpt"/>
</dbReference>
<dbReference type="PROSITE" id="PS51914">
    <property type="entry name" value="MRH"/>
    <property type="match status" value="1"/>
</dbReference>
<dbReference type="Gene3D" id="2.70.130.10">
    <property type="entry name" value="Mannose-6-phosphate receptor binding domain"/>
    <property type="match status" value="1"/>
</dbReference>
<dbReference type="EMBL" id="JAACJJ010000056">
    <property type="protein sequence ID" value="KAF5311921.1"/>
    <property type="molecule type" value="Genomic_DNA"/>
</dbReference>
<sequence length="470" mass="49749">MMVRHITPLLALFSLALFQPGVSATDEKPCTAHADGKLFDLSPLKASKDYEIKTPNDEVISFNVCQNVKTDLFGIKDDSIGAGDVQGFIRRGHGDFIIGKVNTTVTVLDGKPRFVMSGGSRCKPKSGSEATDIRASALVQFHCDISSPGVGTPRLMAELPPGDAEAGCAYLIEWKTHFACPASEGGFLWSFFAITSVIFLVLLMTYTVLGTLYNRFVLQLRGFDQIPQFSIESMKYHAREAADWIKDMTASLDIGGRGNSQGGGYPRAPADLRTPNPFSHQSQVSGFGGPEDIEEGASLAGGLKSPAGNFGGFIRPGSATTRASAFSRMPATNPVSHQTQVIAGQNGHSQSLSFSDAALSPRSPPAAQQLRSPPVNARRIGSDVSATLEERDFMLGDDDGDAEELGDVATFIRPTAASPPQHPQSNPIDSQGAPPLPSAGLISPSPTAPEPNPAAAARGRDLGDGEVIRL</sequence>
<accession>A0A8H5ETL0</accession>
<feature type="transmembrane region" description="Helical" evidence="10">
    <location>
        <begin position="187"/>
        <end position="213"/>
    </location>
</feature>
<keyword evidence="3 10" id="KW-0812">Transmembrane</keyword>
<dbReference type="GO" id="GO:0000139">
    <property type="term" value="C:Golgi membrane"/>
    <property type="evidence" value="ECO:0007669"/>
    <property type="project" value="UniProtKB-SubCell"/>
</dbReference>
<evidence type="ECO:0000256" key="4">
    <source>
        <dbReference type="ARBA" id="ARBA00022729"/>
    </source>
</evidence>
<feature type="compositionally biased region" description="Gly residues" evidence="9">
    <location>
        <begin position="256"/>
        <end position="265"/>
    </location>
</feature>
<feature type="domain" description="MRH" evidence="12">
    <location>
        <begin position="28"/>
        <end position="182"/>
    </location>
</feature>
<feature type="signal peptide" evidence="11">
    <location>
        <begin position="1"/>
        <end position="24"/>
    </location>
</feature>
<feature type="compositionally biased region" description="Basic and acidic residues" evidence="9">
    <location>
        <begin position="458"/>
        <end position="470"/>
    </location>
</feature>